<evidence type="ECO:0000313" key="2">
    <source>
        <dbReference type="Proteomes" id="UP000266067"/>
    </source>
</evidence>
<reference evidence="1 2" key="1">
    <citation type="submission" date="2018-08" db="EMBL/GenBank/DDBJ databases">
        <title>Proposal of Muricauda 72 sp.nov. and Muricauda NH166 sp.nov., isolated from seawater.</title>
        <authorList>
            <person name="Cheng H."/>
            <person name="Wu Y.-H."/>
            <person name="Guo L.-L."/>
            <person name="Xu X.-W."/>
        </authorList>
    </citation>
    <scope>NUCLEOTIDE SEQUENCE [LARGE SCALE GENOMIC DNA]</scope>
    <source>
        <strain evidence="1 2">KCTC 22173</strain>
    </source>
</reference>
<proteinExistence type="predicted"/>
<sequence>MNKIVIIGISLLILLQGANIHFKDLVEMGELMEHYQFHTEEYGDNFVVFVSKHYGELKVSHSQKHQEEQKDHEKLPFQHQQAPCAQHLVFVLGSDNFIHSYSEIPLASKGNFHYKISYSHIWGDNPFQPPKHA</sequence>
<accession>A0A3A1N8I3</accession>
<evidence type="ECO:0000313" key="1">
    <source>
        <dbReference type="EMBL" id="RIV35161.1"/>
    </source>
</evidence>
<name>A0A3A1N8I3_9FLAO</name>
<gene>
    <name evidence="1" type="ORF">D2V08_07295</name>
</gene>
<protein>
    <submittedName>
        <fullName evidence="1">Uncharacterized protein</fullName>
    </submittedName>
</protein>
<dbReference type="OrthoDB" id="1446707at2"/>
<dbReference type="RefSeq" id="WP_119607388.1">
    <property type="nucleotide sequence ID" value="NZ_QXFH01000070.1"/>
</dbReference>
<comment type="caution">
    <text evidence="1">The sequence shown here is derived from an EMBL/GenBank/DDBJ whole genome shotgun (WGS) entry which is preliminary data.</text>
</comment>
<dbReference type="EMBL" id="QXFH01000070">
    <property type="protein sequence ID" value="RIV35161.1"/>
    <property type="molecule type" value="Genomic_DNA"/>
</dbReference>
<dbReference type="AlphaFoldDB" id="A0A3A1N8I3"/>
<keyword evidence="2" id="KW-1185">Reference proteome</keyword>
<dbReference type="Proteomes" id="UP000266067">
    <property type="component" value="Unassembled WGS sequence"/>
</dbReference>
<organism evidence="1 2">
    <name type="scientific">Flagellimonas lutimaris</name>
    <dbReference type="NCBI Taxonomy" id="475082"/>
    <lineage>
        <taxon>Bacteria</taxon>
        <taxon>Pseudomonadati</taxon>
        <taxon>Bacteroidota</taxon>
        <taxon>Flavobacteriia</taxon>
        <taxon>Flavobacteriales</taxon>
        <taxon>Flavobacteriaceae</taxon>
        <taxon>Flagellimonas</taxon>
    </lineage>
</organism>